<dbReference type="PROSITE" id="PS00068">
    <property type="entry name" value="MDH"/>
    <property type="match status" value="1"/>
</dbReference>
<dbReference type="InterPro" id="IPR048255">
    <property type="entry name" value="IML1_N"/>
</dbReference>
<keyword evidence="9" id="KW-1185">Reference proteome</keyword>
<feature type="compositionally biased region" description="Basic and acidic residues" evidence="6">
    <location>
        <begin position="1506"/>
        <end position="1520"/>
    </location>
</feature>
<dbReference type="Pfam" id="PF12257">
    <property type="entry name" value="IML1"/>
    <property type="match status" value="1"/>
</dbReference>
<evidence type="ECO:0000313" key="8">
    <source>
        <dbReference type="EMBL" id="CAH0101605.1"/>
    </source>
</evidence>
<protein>
    <recommendedName>
        <fullName evidence="3">Malate dehydrogenase, cytoplasmic</fullName>
        <ecNumber evidence="2">1.1.1.37</ecNumber>
    </recommendedName>
</protein>
<dbReference type="InterPro" id="IPR010945">
    <property type="entry name" value="Malate_DH_type2"/>
</dbReference>
<comment type="caution">
    <text evidence="8">The sequence shown here is derived from an EMBL/GenBank/DDBJ whole genome shotgun (WGS) entry which is preliminary data.</text>
</comment>
<feature type="compositionally biased region" description="Polar residues" evidence="6">
    <location>
        <begin position="434"/>
        <end position="451"/>
    </location>
</feature>
<name>A0A8J2RKI2_9CRUS</name>
<evidence type="ECO:0000256" key="5">
    <source>
        <dbReference type="ARBA" id="ARBA00023027"/>
    </source>
</evidence>
<dbReference type="InterPro" id="IPR011274">
    <property type="entry name" value="Malate_DH_NAD-dep_euk"/>
</dbReference>
<dbReference type="EMBL" id="CAKKLH010000062">
    <property type="protein sequence ID" value="CAH0101605.1"/>
    <property type="molecule type" value="Genomic_DNA"/>
</dbReference>
<evidence type="ECO:0000256" key="1">
    <source>
        <dbReference type="ARBA" id="ARBA00009613"/>
    </source>
</evidence>
<dbReference type="NCBIfam" id="TIGR01759">
    <property type="entry name" value="MalateDH-SF1"/>
    <property type="match status" value="1"/>
</dbReference>
<keyword evidence="5" id="KW-0520">NAD</keyword>
<dbReference type="GO" id="GO:0035556">
    <property type="term" value="P:intracellular signal transduction"/>
    <property type="evidence" value="ECO:0007669"/>
    <property type="project" value="InterPro"/>
</dbReference>
<comment type="similarity">
    <text evidence="1">Belongs to the LDH/MDH superfamily. MDH type 2 family.</text>
</comment>
<dbReference type="Pfam" id="PF00056">
    <property type="entry name" value="Ldh_1_N"/>
    <property type="match status" value="1"/>
</dbReference>
<organism evidence="8 9">
    <name type="scientific">Daphnia galeata</name>
    <dbReference type="NCBI Taxonomy" id="27404"/>
    <lineage>
        <taxon>Eukaryota</taxon>
        <taxon>Metazoa</taxon>
        <taxon>Ecdysozoa</taxon>
        <taxon>Arthropoda</taxon>
        <taxon>Crustacea</taxon>
        <taxon>Branchiopoda</taxon>
        <taxon>Diplostraca</taxon>
        <taxon>Cladocera</taxon>
        <taxon>Anomopoda</taxon>
        <taxon>Daphniidae</taxon>
        <taxon>Daphnia</taxon>
    </lineage>
</organism>
<dbReference type="HAMAP" id="MF_01517">
    <property type="entry name" value="Malate_dehydrog_2"/>
    <property type="match status" value="1"/>
</dbReference>
<dbReference type="NCBIfam" id="NF003916">
    <property type="entry name" value="PRK05442.1"/>
    <property type="match status" value="1"/>
</dbReference>
<dbReference type="Gene3D" id="1.10.10.10">
    <property type="entry name" value="Winged helix-like DNA-binding domain superfamily/Winged helix DNA-binding domain"/>
    <property type="match status" value="1"/>
</dbReference>
<dbReference type="InterPro" id="IPR036291">
    <property type="entry name" value="NAD(P)-bd_dom_sf"/>
</dbReference>
<dbReference type="InterPro" id="IPR055213">
    <property type="entry name" value="IML1_double_psi_beta_barrel"/>
</dbReference>
<feature type="region of interest" description="Disordered" evidence="6">
    <location>
        <begin position="427"/>
        <end position="451"/>
    </location>
</feature>
<dbReference type="GO" id="GO:1990130">
    <property type="term" value="C:GATOR1 complex"/>
    <property type="evidence" value="ECO:0007669"/>
    <property type="project" value="TreeGrafter"/>
</dbReference>
<dbReference type="InterPro" id="IPR036390">
    <property type="entry name" value="WH_DNA-bd_sf"/>
</dbReference>
<dbReference type="SUPFAM" id="SSF51735">
    <property type="entry name" value="NAD(P)-binding Rossmann-fold domains"/>
    <property type="match status" value="1"/>
</dbReference>
<dbReference type="GO" id="GO:0034198">
    <property type="term" value="P:cellular response to amino acid starvation"/>
    <property type="evidence" value="ECO:0007669"/>
    <property type="project" value="TreeGrafter"/>
</dbReference>
<dbReference type="FunFam" id="3.40.50.720:FF:000010">
    <property type="entry name" value="Malate dehydrogenase"/>
    <property type="match status" value="1"/>
</dbReference>
<dbReference type="PANTHER" id="PTHR13179">
    <property type="entry name" value="DEP DOMAIN CONTAINING PROTEIN 5"/>
    <property type="match status" value="1"/>
</dbReference>
<evidence type="ECO:0000256" key="2">
    <source>
        <dbReference type="ARBA" id="ARBA00012995"/>
    </source>
</evidence>
<reference evidence="8" key="1">
    <citation type="submission" date="2021-11" db="EMBL/GenBank/DDBJ databases">
        <authorList>
            <person name="Schell T."/>
        </authorList>
    </citation>
    <scope>NUCLEOTIDE SEQUENCE</scope>
    <source>
        <strain evidence="8">M5</strain>
    </source>
</reference>
<feature type="region of interest" description="Disordered" evidence="6">
    <location>
        <begin position="1494"/>
        <end position="1520"/>
    </location>
</feature>
<dbReference type="EC" id="1.1.1.37" evidence="2"/>
<dbReference type="GO" id="GO:0006108">
    <property type="term" value="P:malate metabolic process"/>
    <property type="evidence" value="ECO:0007669"/>
    <property type="project" value="InterPro"/>
</dbReference>
<dbReference type="SMART" id="SM00049">
    <property type="entry name" value="DEP"/>
    <property type="match status" value="1"/>
</dbReference>
<sequence>MAEPIRVVVTGAAGQIAYSLLYQLAKGDVFGDKQPLSLHLLDIEPMMGVLNGVVMELQDCALPLLREVIPTADPAVGFKDVDAAFLVGAMPRKEGMERKDLLAANVKIFKAQGQALDQHAKKTVKVLVVGNPANTNSLICSKYAPSIPPANFSAMTRLDQNRAQAQIANRLGVPVNNVNKVTIWGNHSSTQFPDVANATVVTANGETKSVFDAINDQAWLNGDFISTVQKRGAAVIAARKLSSAMSAAKAAADHMKDWWNGTSEGSWVSMAVFSDGSYNTPVGVMYSFPVRCNKGQWEIVQGLNLDEFARGKLDLTSKELLEEREEALACTFRFCSVRIRSRGNKFQLLSEFEKHRHNSNITASSTVAFLRKNQYFVEKSLYPGKMRRSAASTPIRATSLSLPIEVDCADDNNGAVLKQLLLTGKEERRDYSKRTSSTPSPLISRTLSSGQQTSVIQLPPLGFNQHKKIPDFGQIAKLHVHVARPTTLMWERDIDCRSPPILTPPPDGRAYSPPSTLVAHIEPYVEPQVMYNPYFLWQLYSYKQSCEEEIILSSKDFPHVKVRDVVEIYHPEVDGSKVLLQVHSLKEEMQTKDTISIEQSIVSMFQLQIFSTVHVIVVDPASAALDSVELTFKDQYLGRSDMWRLKNCLIGSCLYIGKKLEFCSKSVRCQVHEMWGQGERVACGVITEDTKIVFRSSTSQVYLFLQMSSEMWDFDIYGDLYFEKAVNGFLSELFAKWKRHGSNHEVTIVLFSRTFYETESLEYFPESVRACLQKDYRGKFYEDFYRVAVQSERMDDWACVLPQLKLLFHDWQNSVLGYHQQNHPEMNIPKGVNSCAAQGNFLEVLNMSLNVFEKHYLDRSFDRTGQISVVITPGVGVFEVDRELTNITKQRIIDNGVGSDLVCVGEQPLHAVPLLQFHNKRHSAASNDFSMPHWINLSFYSSSKRIGYSTFLPRIKMAPILNKEATLHKNKTAGLLSSKTTSAIKVESSLPNSVFDYDAYDAKVFALPVTRTSKVQTLMRETRHRKTTAISSETNRFDRGRGNSRRSRLQDMDISFTSGHPGDGLSSSLISAPTMLSCSLTKSPSVTIPKRAAVDDSFIASCGAAAPHPRVRRPSGGEERLEDRRSSTLRVVVGSAGSPSALGGNTLTIGANPSTITFDPSTRQIKTGRALINPFDPSRVTIKLTSNRRRWTHIFPKGPTGVLIQQHHYQAVPASEDKLSSSAFGVNLNNTTNIDSLSTGTNSNPKGKPRPMNRSLTLLWGATGEQEWTPALTTGVDWKSLTIPACLPITTDYFPDQRSLQNDFLVSEYSIIPDDVNSISVNDCGPQQKVSFRRPLETEEVFLELISQRLSQGFQLIILPYTYSSVSSQEYLLSIGRIFHKIILKGSTITVTGYRPRHPYPTCNIHYRYRLQTPDHRTYEVSWVDFNAEKLENYNWNHLDHYICTRGDRDFALTESLKYWRLRLCVLPTHDCPFTERIHKFIDTCVNRVKHHNLVKKPRPPGPTMFRDRGGSNRIPDRPRPRATLIENKNIYQSSGDHGLSIDHQFSGDECVDVTTRTRIASGSAAIIEAMKSSSGGMPFLEGKINDLPPFTFISYEAVAWLLEQVEGITTEQEAIDLMQKMLNERLICHSSGNNKIKFRCGFYLFSLITETFTPGNIQDNFDCEWAEVEFEKSSTLARGLSTLSNPVKYQFLIADPEEFKSVASLYENRYDQMLNYKSCNLEMDISSKSERIEWGHLRYQSIFYPDASLEFIFQWVVCTGPLVAELLQNWLRKAQNCGVNLVPIPCDPFALPMSHKADPLRAPIFVPLNISALNMNGKIFLEEYPQDSWPQRLLLFQESIARYFGFLPCSPDPASPTASLRANVRQSLPPLQFIHTSGTVFLLILSSSNNEKAVIQPSPQRPQRTNSSWLPNSTMLSPTDSSLTLSYITRHVVGRQKWQQNQEVRVGFLWAWNSMLSKRWRNPSGPVCDESNGSKLLSDFRKFCANDDDRLKNYWIQALDQVSSSSS</sequence>
<dbReference type="PROSITE" id="PS50186">
    <property type="entry name" value="DEP"/>
    <property type="match status" value="1"/>
</dbReference>
<dbReference type="InterPro" id="IPR022383">
    <property type="entry name" value="Lactate/malate_DH_C"/>
</dbReference>
<dbReference type="CDD" id="cd01336">
    <property type="entry name" value="MDH_cytoplasmic_cytosolic"/>
    <property type="match status" value="1"/>
</dbReference>
<dbReference type="InterPro" id="IPR045838">
    <property type="entry name" value="DEPDC5_CTD"/>
</dbReference>
<dbReference type="SUPFAM" id="SSF56327">
    <property type="entry name" value="LDH C-terminal domain-like"/>
    <property type="match status" value="1"/>
</dbReference>
<evidence type="ECO:0000256" key="6">
    <source>
        <dbReference type="SAM" id="MobiDB-lite"/>
    </source>
</evidence>
<dbReference type="Gene3D" id="3.90.110.10">
    <property type="entry name" value="Lactate dehydrogenase/glycoside hydrolase, family 4, C-terminal"/>
    <property type="match status" value="1"/>
</dbReference>
<dbReference type="Gene3D" id="3.40.50.720">
    <property type="entry name" value="NAD(P)-binding Rossmann-like Domain"/>
    <property type="match status" value="1"/>
</dbReference>
<dbReference type="GO" id="GO:0005096">
    <property type="term" value="F:GTPase activator activity"/>
    <property type="evidence" value="ECO:0007669"/>
    <property type="project" value="InterPro"/>
</dbReference>
<dbReference type="FunFam" id="3.90.110.10:FF:000002">
    <property type="entry name" value="Malate dehydrogenase"/>
    <property type="match status" value="1"/>
</dbReference>
<evidence type="ECO:0000313" key="9">
    <source>
        <dbReference type="Proteomes" id="UP000789390"/>
    </source>
</evidence>
<dbReference type="InterPro" id="IPR015955">
    <property type="entry name" value="Lactate_DH/Glyco_Ohase_4_C"/>
</dbReference>
<gene>
    <name evidence="8" type="ORF">DGAL_LOCUS3943</name>
</gene>
<dbReference type="GO" id="GO:0010508">
    <property type="term" value="P:positive regulation of autophagy"/>
    <property type="evidence" value="ECO:0007669"/>
    <property type="project" value="TreeGrafter"/>
</dbReference>
<dbReference type="Pfam" id="PF23013">
    <property type="entry name" value="IML1_N"/>
    <property type="match status" value="1"/>
</dbReference>
<feature type="region of interest" description="Disordered" evidence="6">
    <location>
        <begin position="1894"/>
        <end position="1916"/>
    </location>
</feature>
<dbReference type="Proteomes" id="UP000789390">
    <property type="component" value="Unassembled WGS sequence"/>
</dbReference>
<dbReference type="InterPro" id="IPR027244">
    <property type="entry name" value="IML1"/>
</dbReference>
<dbReference type="GO" id="GO:1904262">
    <property type="term" value="P:negative regulation of TORC1 signaling"/>
    <property type="evidence" value="ECO:0007669"/>
    <property type="project" value="TreeGrafter"/>
</dbReference>
<dbReference type="OrthoDB" id="39497at2759"/>
<evidence type="ECO:0000259" key="7">
    <source>
        <dbReference type="PROSITE" id="PS50186"/>
    </source>
</evidence>
<feature type="domain" description="DEP" evidence="7">
    <location>
        <begin position="1590"/>
        <end position="1648"/>
    </location>
</feature>
<dbReference type="PANTHER" id="PTHR13179:SF8">
    <property type="entry name" value="GATOR COMPLEX PROTEIN DEPDC5"/>
    <property type="match status" value="1"/>
</dbReference>
<dbReference type="GO" id="GO:0030060">
    <property type="term" value="F:L-malate dehydrogenase (NAD+) activity"/>
    <property type="evidence" value="ECO:0007669"/>
    <property type="project" value="UniProtKB-EC"/>
</dbReference>
<proteinExistence type="inferred from homology"/>
<keyword evidence="4" id="KW-0560">Oxidoreductase</keyword>
<dbReference type="Pfam" id="PF02866">
    <property type="entry name" value="Ldh_1_C"/>
    <property type="match status" value="1"/>
</dbReference>
<evidence type="ECO:0000256" key="3">
    <source>
        <dbReference type="ARBA" id="ARBA00019899"/>
    </source>
</evidence>
<dbReference type="InterPro" id="IPR001236">
    <property type="entry name" value="Lactate/malate_DH_N"/>
</dbReference>
<dbReference type="InterPro" id="IPR036388">
    <property type="entry name" value="WH-like_DNA-bd_sf"/>
</dbReference>
<dbReference type="NCBIfam" id="TIGR01758">
    <property type="entry name" value="MDH_euk_cyt"/>
    <property type="match status" value="1"/>
</dbReference>
<dbReference type="SUPFAM" id="SSF46785">
    <property type="entry name" value="Winged helix' DNA-binding domain"/>
    <property type="match status" value="1"/>
</dbReference>
<evidence type="ECO:0000256" key="4">
    <source>
        <dbReference type="ARBA" id="ARBA00023002"/>
    </source>
</evidence>
<dbReference type="Pfam" id="PF19418">
    <property type="entry name" value="DEPDC5_CTD"/>
    <property type="match status" value="1"/>
</dbReference>
<accession>A0A8J2RKI2</accession>
<dbReference type="InterPro" id="IPR000591">
    <property type="entry name" value="DEP_dom"/>
</dbReference>
<dbReference type="InterPro" id="IPR001252">
    <property type="entry name" value="Malate_DH_AS"/>
</dbReference>
<dbReference type="GO" id="GO:0005765">
    <property type="term" value="C:lysosomal membrane"/>
    <property type="evidence" value="ECO:0007669"/>
    <property type="project" value="TreeGrafter"/>
</dbReference>